<keyword evidence="3" id="KW-0732">Signal</keyword>
<dbReference type="EMBL" id="JBHFQA010000005">
    <property type="protein sequence ID" value="KAL2098489.1"/>
    <property type="molecule type" value="Genomic_DNA"/>
</dbReference>
<reference evidence="6 7" key="1">
    <citation type="submission" date="2024-09" db="EMBL/GenBank/DDBJ databases">
        <title>A chromosome-level genome assembly of Gray's grenadier anchovy, Coilia grayii.</title>
        <authorList>
            <person name="Fu Z."/>
        </authorList>
    </citation>
    <scope>NUCLEOTIDE SEQUENCE [LARGE SCALE GENOMIC DNA]</scope>
    <source>
        <strain evidence="6">G4</strain>
        <tissue evidence="6">Muscle</tissue>
    </source>
</reference>
<dbReference type="SMART" id="SM00645">
    <property type="entry name" value="Pept_C1"/>
    <property type="match status" value="1"/>
</dbReference>
<dbReference type="PANTHER" id="PTHR12411">
    <property type="entry name" value="CYSTEINE PROTEASE FAMILY C1-RELATED"/>
    <property type="match status" value="1"/>
</dbReference>
<dbReference type="InterPro" id="IPR013128">
    <property type="entry name" value="Peptidase_C1A"/>
</dbReference>
<sequence>MKLLILAAASLAVVSCASLSLEDLEFHAWKLKFGKAYRTLEEEAWRKDIWLSTRRRVLAHNILADQGIKTYRMGMNHFSDMDHEEFLNAVLLRRTILSNETKTLTQQGIVHSRQTGGAITKLPKSVDWREKSCVTPVKDQTQHCGSCWAFSTTGALESHTCIKYGKLPSLSVQQLVDCSKPYGNDGCKGGYIDRAYQYVIKSGGVDTEDSYPYEAQDDTCRFKRSTVAASSKGYASVRPPGDEGALQEAVAVKGPVSVAIDAELDFRYYHSGVHLFGIYATEGEFCSLGSQV</sequence>
<name>A0ABD1KGZ4_9TELE</name>
<dbReference type="SUPFAM" id="SSF54001">
    <property type="entry name" value="Cysteine proteinases"/>
    <property type="match status" value="1"/>
</dbReference>
<evidence type="ECO:0000259" key="4">
    <source>
        <dbReference type="SMART" id="SM00645"/>
    </source>
</evidence>
<proteinExistence type="inferred from homology"/>
<keyword evidence="7" id="KW-1185">Reference proteome</keyword>
<accession>A0ABD1KGZ4</accession>
<dbReference type="AlphaFoldDB" id="A0ABD1KGZ4"/>
<dbReference type="SMART" id="SM00848">
    <property type="entry name" value="Inhibitor_I29"/>
    <property type="match status" value="1"/>
</dbReference>
<evidence type="ECO:0000256" key="1">
    <source>
        <dbReference type="ARBA" id="ARBA00008455"/>
    </source>
</evidence>
<dbReference type="Pfam" id="PF00112">
    <property type="entry name" value="Peptidase_C1"/>
    <property type="match status" value="1"/>
</dbReference>
<feature type="signal peptide" evidence="3">
    <location>
        <begin position="1"/>
        <end position="16"/>
    </location>
</feature>
<evidence type="ECO:0000256" key="2">
    <source>
        <dbReference type="ARBA" id="ARBA00023157"/>
    </source>
</evidence>
<dbReference type="PROSITE" id="PS51257">
    <property type="entry name" value="PROKAR_LIPOPROTEIN"/>
    <property type="match status" value="1"/>
</dbReference>
<evidence type="ECO:0000313" key="7">
    <source>
        <dbReference type="Proteomes" id="UP001591681"/>
    </source>
</evidence>
<dbReference type="Gene3D" id="3.90.70.10">
    <property type="entry name" value="Cysteine proteinases"/>
    <property type="match status" value="1"/>
</dbReference>
<keyword evidence="2" id="KW-1015">Disulfide bond</keyword>
<organism evidence="6 7">
    <name type="scientific">Coilia grayii</name>
    <name type="common">Gray's grenadier anchovy</name>
    <dbReference type="NCBI Taxonomy" id="363190"/>
    <lineage>
        <taxon>Eukaryota</taxon>
        <taxon>Metazoa</taxon>
        <taxon>Chordata</taxon>
        <taxon>Craniata</taxon>
        <taxon>Vertebrata</taxon>
        <taxon>Euteleostomi</taxon>
        <taxon>Actinopterygii</taxon>
        <taxon>Neopterygii</taxon>
        <taxon>Teleostei</taxon>
        <taxon>Clupei</taxon>
        <taxon>Clupeiformes</taxon>
        <taxon>Clupeoidei</taxon>
        <taxon>Engraulidae</taxon>
        <taxon>Coilinae</taxon>
        <taxon>Coilia</taxon>
    </lineage>
</organism>
<feature type="domain" description="Peptidase C1A papain C-terminal" evidence="4">
    <location>
        <begin position="122"/>
        <end position="290"/>
    </location>
</feature>
<feature type="domain" description="Cathepsin propeptide inhibitor" evidence="5">
    <location>
        <begin position="26"/>
        <end position="86"/>
    </location>
</feature>
<protein>
    <submittedName>
        <fullName evidence="6">Uncharacterized protein</fullName>
    </submittedName>
</protein>
<evidence type="ECO:0000256" key="3">
    <source>
        <dbReference type="SAM" id="SignalP"/>
    </source>
</evidence>
<evidence type="ECO:0000259" key="5">
    <source>
        <dbReference type="SMART" id="SM00848"/>
    </source>
</evidence>
<dbReference type="Pfam" id="PF08246">
    <property type="entry name" value="Inhibitor_I29"/>
    <property type="match status" value="1"/>
</dbReference>
<dbReference type="CDD" id="cd02248">
    <property type="entry name" value="Peptidase_C1A"/>
    <property type="match status" value="1"/>
</dbReference>
<feature type="chain" id="PRO_5044795957" evidence="3">
    <location>
        <begin position="17"/>
        <end position="292"/>
    </location>
</feature>
<dbReference type="InterPro" id="IPR000668">
    <property type="entry name" value="Peptidase_C1A_C"/>
</dbReference>
<comment type="similarity">
    <text evidence="1">Belongs to the peptidase C1 family.</text>
</comment>
<gene>
    <name evidence="6" type="ORF">ACEWY4_004969</name>
</gene>
<dbReference type="InterPro" id="IPR013201">
    <property type="entry name" value="Prot_inhib_I29"/>
</dbReference>
<evidence type="ECO:0000313" key="6">
    <source>
        <dbReference type="EMBL" id="KAL2098489.1"/>
    </source>
</evidence>
<comment type="caution">
    <text evidence="6">The sequence shown here is derived from an EMBL/GenBank/DDBJ whole genome shotgun (WGS) entry which is preliminary data.</text>
</comment>
<dbReference type="InterPro" id="IPR038765">
    <property type="entry name" value="Papain-like_cys_pep_sf"/>
</dbReference>
<dbReference type="InterPro" id="IPR039417">
    <property type="entry name" value="Peptidase_C1A_papain-like"/>
</dbReference>
<dbReference type="Proteomes" id="UP001591681">
    <property type="component" value="Unassembled WGS sequence"/>
</dbReference>
<dbReference type="FunFam" id="3.90.70.10:FF:000332">
    <property type="entry name" value="Cathepsin L1"/>
    <property type="match status" value="1"/>
</dbReference>